<name>A0A8J2MY87_COTCN</name>
<comment type="caution">
    <text evidence="1">The sequence shown here is derived from an EMBL/GenBank/DDBJ whole genome shotgun (WGS) entry which is preliminary data.</text>
</comment>
<evidence type="ECO:0000313" key="2">
    <source>
        <dbReference type="Proteomes" id="UP000786811"/>
    </source>
</evidence>
<reference evidence="1" key="1">
    <citation type="submission" date="2021-04" db="EMBL/GenBank/DDBJ databases">
        <authorList>
            <person name="Chebbi M.A.C M."/>
        </authorList>
    </citation>
    <scope>NUCLEOTIDE SEQUENCE</scope>
</reference>
<protein>
    <submittedName>
        <fullName evidence="1">Uncharacterized protein</fullName>
    </submittedName>
</protein>
<dbReference type="Proteomes" id="UP000786811">
    <property type="component" value="Unassembled WGS sequence"/>
</dbReference>
<evidence type="ECO:0000313" key="1">
    <source>
        <dbReference type="EMBL" id="CAG5107120.1"/>
    </source>
</evidence>
<keyword evidence="2" id="KW-1185">Reference proteome</keyword>
<gene>
    <name evidence="1" type="ORF">HICCMSTLAB_LOCUS12596</name>
</gene>
<sequence>MLRDQNLTRDSSCNLQQSDKTTISTYGTISHNLNFGLNRNFIGKFRVADVSQPIIGVRFLKHYKLFVNHTNNSLNNFNRLLFNEMLRTKVNILK</sequence>
<dbReference type="OrthoDB" id="7554877at2759"/>
<organism evidence="1 2">
    <name type="scientific">Cotesia congregata</name>
    <name type="common">Parasitoid wasp</name>
    <name type="synonym">Apanteles congregatus</name>
    <dbReference type="NCBI Taxonomy" id="51543"/>
    <lineage>
        <taxon>Eukaryota</taxon>
        <taxon>Metazoa</taxon>
        <taxon>Ecdysozoa</taxon>
        <taxon>Arthropoda</taxon>
        <taxon>Hexapoda</taxon>
        <taxon>Insecta</taxon>
        <taxon>Pterygota</taxon>
        <taxon>Neoptera</taxon>
        <taxon>Endopterygota</taxon>
        <taxon>Hymenoptera</taxon>
        <taxon>Apocrita</taxon>
        <taxon>Ichneumonoidea</taxon>
        <taxon>Braconidae</taxon>
        <taxon>Microgastrinae</taxon>
        <taxon>Cotesia</taxon>
    </lineage>
</organism>
<accession>A0A8J2MY87</accession>
<proteinExistence type="predicted"/>
<dbReference type="EMBL" id="CAJNRD030001124">
    <property type="protein sequence ID" value="CAG5107120.1"/>
    <property type="molecule type" value="Genomic_DNA"/>
</dbReference>
<dbReference type="AlphaFoldDB" id="A0A8J2MY87"/>